<proteinExistence type="predicted"/>
<reference evidence="1" key="2">
    <citation type="submission" date="2019-07" db="EMBL/GenBank/DDBJ databases">
        <authorList>
            <person name="Seetharam A."/>
            <person name="Woodhouse M."/>
            <person name="Cannon E."/>
        </authorList>
    </citation>
    <scope>NUCLEOTIDE SEQUENCE [LARGE SCALE GENOMIC DNA]</scope>
    <source>
        <strain evidence="1">cv. B73</strain>
    </source>
</reference>
<accession>A0A804UK13</accession>
<dbReference type="Proteomes" id="UP000007305">
    <property type="component" value="Chromosome 9"/>
</dbReference>
<reference evidence="1" key="3">
    <citation type="submission" date="2021-05" db="UniProtKB">
        <authorList>
            <consortium name="EnsemblPlants"/>
        </authorList>
    </citation>
    <scope>IDENTIFICATION</scope>
    <source>
        <strain evidence="1">cv. B73</strain>
    </source>
</reference>
<name>A0A804UK13_MAIZE</name>
<evidence type="ECO:0000313" key="1">
    <source>
        <dbReference type="EnsemblPlants" id="Zm00001eb396320_P001"/>
    </source>
</evidence>
<sequence length="199" mass="21529">MAASVAADGSSTGLWHGWRPAVAVAYTRRGRLTPQRVLAGAGRPPRRWVAAGPRSGWARARSGAREAGARACAWEGRRVVSSDGCGCGCGWRGRHNVALAGVTATGYVDSDRGWVPPPLAWRGWSGTSSRLQQCRLVARTSAGWWRWQAPKYSSLCGTTGQRRRRRQLAVSRGFGQTLCWGLLDESLGDGDVHGHRFSC</sequence>
<dbReference type="Gramene" id="Zm00001eb396320_T001">
    <property type="protein sequence ID" value="Zm00001eb396320_P001"/>
    <property type="gene ID" value="Zm00001eb396320"/>
</dbReference>
<dbReference type="InParanoid" id="A0A804UK13"/>
<protein>
    <submittedName>
        <fullName evidence="1">Uncharacterized protein</fullName>
    </submittedName>
</protein>
<evidence type="ECO:0000313" key="2">
    <source>
        <dbReference type="Proteomes" id="UP000007305"/>
    </source>
</evidence>
<organism evidence="1 2">
    <name type="scientific">Zea mays</name>
    <name type="common">Maize</name>
    <dbReference type="NCBI Taxonomy" id="4577"/>
    <lineage>
        <taxon>Eukaryota</taxon>
        <taxon>Viridiplantae</taxon>
        <taxon>Streptophyta</taxon>
        <taxon>Embryophyta</taxon>
        <taxon>Tracheophyta</taxon>
        <taxon>Spermatophyta</taxon>
        <taxon>Magnoliopsida</taxon>
        <taxon>Liliopsida</taxon>
        <taxon>Poales</taxon>
        <taxon>Poaceae</taxon>
        <taxon>PACMAD clade</taxon>
        <taxon>Panicoideae</taxon>
        <taxon>Andropogonodae</taxon>
        <taxon>Andropogoneae</taxon>
        <taxon>Tripsacinae</taxon>
        <taxon>Zea</taxon>
    </lineage>
</organism>
<dbReference type="AlphaFoldDB" id="A0A804UK13"/>
<reference evidence="2" key="1">
    <citation type="journal article" date="2009" name="Science">
        <title>The B73 maize genome: complexity, diversity, and dynamics.</title>
        <authorList>
            <person name="Schnable P.S."/>
            <person name="Ware D."/>
            <person name="Fulton R.S."/>
            <person name="Stein J.C."/>
            <person name="Wei F."/>
            <person name="Pasternak S."/>
            <person name="Liang C."/>
            <person name="Zhang J."/>
            <person name="Fulton L."/>
            <person name="Graves T.A."/>
            <person name="Minx P."/>
            <person name="Reily A.D."/>
            <person name="Courtney L."/>
            <person name="Kruchowski S.S."/>
            <person name="Tomlinson C."/>
            <person name="Strong C."/>
            <person name="Delehaunty K."/>
            <person name="Fronick C."/>
            <person name="Courtney B."/>
            <person name="Rock S.M."/>
            <person name="Belter E."/>
            <person name="Du F."/>
            <person name="Kim K."/>
            <person name="Abbott R.M."/>
            <person name="Cotton M."/>
            <person name="Levy A."/>
            <person name="Marchetto P."/>
            <person name="Ochoa K."/>
            <person name="Jackson S.M."/>
            <person name="Gillam B."/>
            <person name="Chen W."/>
            <person name="Yan L."/>
            <person name="Higginbotham J."/>
            <person name="Cardenas M."/>
            <person name="Waligorski J."/>
            <person name="Applebaum E."/>
            <person name="Phelps L."/>
            <person name="Falcone J."/>
            <person name="Kanchi K."/>
            <person name="Thane T."/>
            <person name="Scimone A."/>
            <person name="Thane N."/>
            <person name="Henke J."/>
            <person name="Wang T."/>
            <person name="Ruppert J."/>
            <person name="Shah N."/>
            <person name="Rotter K."/>
            <person name="Hodges J."/>
            <person name="Ingenthron E."/>
            <person name="Cordes M."/>
            <person name="Kohlberg S."/>
            <person name="Sgro J."/>
            <person name="Delgado B."/>
            <person name="Mead K."/>
            <person name="Chinwalla A."/>
            <person name="Leonard S."/>
            <person name="Crouse K."/>
            <person name="Collura K."/>
            <person name="Kudrna D."/>
            <person name="Currie J."/>
            <person name="He R."/>
            <person name="Angelova A."/>
            <person name="Rajasekar S."/>
            <person name="Mueller T."/>
            <person name="Lomeli R."/>
            <person name="Scara G."/>
            <person name="Ko A."/>
            <person name="Delaney K."/>
            <person name="Wissotski M."/>
            <person name="Lopez G."/>
            <person name="Campos D."/>
            <person name="Braidotti M."/>
            <person name="Ashley E."/>
            <person name="Golser W."/>
            <person name="Kim H."/>
            <person name="Lee S."/>
            <person name="Lin J."/>
            <person name="Dujmic Z."/>
            <person name="Kim W."/>
            <person name="Talag J."/>
            <person name="Zuccolo A."/>
            <person name="Fan C."/>
            <person name="Sebastian A."/>
            <person name="Kramer M."/>
            <person name="Spiegel L."/>
            <person name="Nascimento L."/>
            <person name="Zutavern T."/>
            <person name="Miller B."/>
            <person name="Ambroise C."/>
            <person name="Muller S."/>
            <person name="Spooner W."/>
            <person name="Narechania A."/>
            <person name="Ren L."/>
            <person name="Wei S."/>
            <person name="Kumari S."/>
            <person name="Faga B."/>
            <person name="Levy M.J."/>
            <person name="McMahan L."/>
            <person name="Van Buren P."/>
            <person name="Vaughn M.W."/>
            <person name="Ying K."/>
            <person name="Yeh C.-T."/>
            <person name="Emrich S.J."/>
            <person name="Jia Y."/>
            <person name="Kalyanaraman A."/>
            <person name="Hsia A.-P."/>
            <person name="Barbazuk W.B."/>
            <person name="Baucom R.S."/>
            <person name="Brutnell T.P."/>
            <person name="Carpita N.C."/>
            <person name="Chaparro C."/>
            <person name="Chia J.-M."/>
            <person name="Deragon J.-M."/>
            <person name="Estill J.C."/>
            <person name="Fu Y."/>
            <person name="Jeddeloh J.A."/>
            <person name="Han Y."/>
            <person name="Lee H."/>
            <person name="Li P."/>
            <person name="Lisch D.R."/>
            <person name="Liu S."/>
            <person name="Liu Z."/>
            <person name="Nagel D.H."/>
            <person name="McCann M.C."/>
            <person name="SanMiguel P."/>
            <person name="Myers A.M."/>
            <person name="Nettleton D."/>
            <person name="Nguyen J."/>
            <person name="Penning B.W."/>
            <person name="Ponnala L."/>
            <person name="Schneider K.L."/>
            <person name="Schwartz D.C."/>
            <person name="Sharma A."/>
            <person name="Soderlund C."/>
            <person name="Springer N.M."/>
            <person name="Sun Q."/>
            <person name="Wang H."/>
            <person name="Waterman M."/>
            <person name="Westerman R."/>
            <person name="Wolfgruber T.K."/>
            <person name="Yang L."/>
            <person name="Yu Y."/>
            <person name="Zhang L."/>
            <person name="Zhou S."/>
            <person name="Zhu Q."/>
            <person name="Bennetzen J.L."/>
            <person name="Dawe R.K."/>
            <person name="Jiang J."/>
            <person name="Jiang N."/>
            <person name="Presting G.G."/>
            <person name="Wessler S.R."/>
            <person name="Aluru S."/>
            <person name="Martienssen R.A."/>
            <person name="Clifton S.W."/>
            <person name="McCombie W.R."/>
            <person name="Wing R.A."/>
            <person name="Wilson R.K."/>
        </authorList>
    </citation>
    <scope>NUCLEOTIDE SEQUENCE [LARGE SCALE GENOMIC DNA]</scope>
    <source>
        <strain evidence="2">cv. B73</strain>
    </source>
</reference>
<keyword evidence="2" id="KW-1185">Reference proteome</keyword>
<dbReference type="EnsemblPlants" id="Zm00001eb396320_T001">
    <property type="protein sequence ID" value="Zm00001eb396320_P001"/>
    <property type="gene ID" value="Zm00001eb396320"/>
</dbReference>